<gene>
    <name evidence="4" type="ORF">Mgra_00005338</name>
</gene>
<keyword evidence="4" id="KW-0808">Transferase</keyword>
<dbReference type="GO" id="GO:0005739">
    <property type="term" value="C:mitochondrion"/>
    <property type="evidence" value="ECO:0007669"/>
    <property type="project" value="TreeGrafter"/>
</dbReference>
<evidence type="ECO:0000256" key="2">
    <source>
        <dbReference type="ARBA" id="ARBA00009320"/>
    </source>
</evidence>
<dbReference type="Proteomes" id="UP000605970">
    <property type="component" value="Unassembled WGS sequence"/>
</dbReference>
<organism evidence="4 5">
    <name type="scientific">Meloidogyne graminicola</name>
    <dbReference type="NCBI Taxonomy" id="189291"/>
    <lineage>
        <taxon>Eukaryota</taxon>
        <taxon>Metazoa</taxon>
        <taxon>Ecdysozoa</taxon>
        <taxon>Nematoda</taxon>
        <taxon>Chromadorea</taxon>
        <taxon>Rhabditida</taxon>
        <taxon>Tylenchina</taxon>
        <taxon>Tylenchomorpha</taxon>
        <taxon>Tylenchoidea</taxon>
        <taxon>Meloidogynidae</taxon>
        <taxon>Meloidogyninae</taxon>
        <taxon>Meloidogyne</taxon>
    </lineage>
</organism>
<dbReference type="AlphaFoldDB" id="A0A8S9ZPS4"/>
<dbReference type="EMBL" id="JABEBT010000045">
    <property type="protein sequence ID" value="KAF7635223.1"/>
    <property type="molecule type" value="Genomic_DNA"/>
</dbReference>
<dbReference type="GO" id="GO:0009099">
    <property type="term" value="P:L-valine biosynthetic process"/>
    <property type="evidence" value="ECO:0007669"/>
    <property type="project" value="TreeGrafter"/>
</dbReference>
<keyword evidence="4" id="KW-0032">Aminotransferase</keyword>
<comment type="similarity">
    <text evidence="2">Belongs to the class-IV pyridoxal-phosphate-dependent aminotransferase family.</text>
</comment>
<protein>
    <submittedName>
        <fullName evidence="4">Branched-chain-amino-acid aminotransferase</fullName>
    </submittedName>
</protein>
<proteinExistence type="inferred from homology"/>
<dbReference type="Gene3D" id="3.30.470.10">
    <property type="match status" value="1"/>
</dbReference>
<dbReference type="GO" id="GO:0004084">
    <property type="term" value="F:branched-chain-amino-acid transaminase activity"/>
    <property type="evidence" value="ECO:0007669"/>
    <property type="project" value="InterPro"/>
</dbReference>
<name>A0A8S9ZPS4_9BILA</name>
<dbReference type="InterPro" id="IPR036038">
    <property type="entry name" value="Aminotransferase-like"/>
</dbReference>
<evidence type="ECO:0000313" key="5">
    <source>
        <dbReference type="Proteomes" id="UP000605970"/>
    </source>
</evidence>
<comment type="caution">
    <text evidence="4">The sequence shown here is derived from an EMBL/GenBank/DDBJ whole genome shotgun (WGS) entry which is preliminary data.</text>
</comment>
<feature type="non-terminal residue" evidence="4">
    <location>
        <position position="1"/>
    </location>
</feature>
<sequence length="129" mass="14983">TNSNNIKINSFNCKDLIIINCLPNEMKSKPNDISKVKFGEYFSDHMAEVDWTESDGWGKPKIIPLHNLNLHPASKVFHFAPEIFEGMKAFKGEDGFVRLFRPEKNIARMRRGAERASLPVYYFKLLKFF</sequence>
<dbReference type="OrthoDB" id="5831939at2759"/>
<evidence type="ECO:0000256" key="1">
    <source>
        <dbReference type="ARBA" id="ARBA00001933"/>
    </source>
</evidence>
<dbReference type="PANTHER" id="PTHR11825:SF44">
    <property type="entry name" value="BRANCHED-CHAIN-AMINO-ACID AMINOTRANSFERASE"/>
    <property type="match status" value="1"/>
</dbReference>
<comment type="cofactor">
    <cofactor evidence="1">
        <name>pyridoxal 5'-phosphate</name>
        <dbReference type="ChEBI" id="CHEBI:597326"/>
    </cofactor>
</comment>
<dbReference type="InterPro" id="IPR005786">
    <property type="entry name" value="B_amino_transII"/>
</dbReference>
<dbReference type="SUPFAM" id="SSF56752">
    <property type="entry name" value="D-aminoacid aminotransferase-like PLP-dependent enzymes"/>
    <property type="match status" value="1"/>
</dbReference>
<dbReference type="GO" id="GO:0009098">
    <property type="term" value="P:L-leucine biosynthetic process"/>
    <property type="evidence" value="ECO:0007669"/>
    <property type="project" value="TreeGrafter"/>
</dbReference>
<dbReference type="InterPro" id="IPR043131">
    <property type="entry name" value="BCAT-like_N"/>
</dbReference>
<keyword evidence="5" id="KW-1185">Reference proteome</keyword>
<evidence type="ECO:0000256" key="3">
    <source>
        <dbReference type="ARBA" id="ARBA00022898"/>
    </source>
</evidence>
<evidence type="ECO:0000313" key="4">
    <source>
        <dbReference type="EMBL" id="KAF7635223.1"/>
    </source>
</evidence>
<dbReference type="PANTHER" id="PTHR11825">
    <property type="entry name" value="SUBGROUP IIII AMINOTRANSFERASE"/>
    <property type="match status" value="1"/>
</dbReference>
<keyword evidence="3" id="KW-0663">Pyridoxal phosphate</keyword>
<reference evidence="4" key="1">
    <citation type="journal article" date="2020" name="Ecol. Evol.">
        <title>Genome structure and content of the rice root-knot nematode (Meloidogyne graminicola).</title>
        <authorList>
            <person name="Phan N.T."/>
            <person name="Danchin E.G.J."/>
            <person name="Klopp C."/>
            <person name="Perfus-Barbeoch L."/>
            <person name="Kozlowski D.K."/>
            <person name="Koutsovoulos G.D."/>
            <person name="Lopez-Roques C."/>
            <person name="Bouchez O."/>
            <person name="Zahm M."/>
            <person name="Besnard G."/>
            <person name="Bellafiore S."/>
        </authorList>
    </citation>
    <scope>NUCLEOTIDE SEQUENCE</scope>
    <source>
        <strain evidence="4">VN-18</strain>
    </source>
</reference>
<accession>A0A8S9ZPS4</accession>